<dbReference type="Gene3D" id="3.40.50.300">
    <property type="entry name" value="P-loop containing nucleotide triphosphate hydrolases"/>
    <property type="match status" value="1"/>
</dbReference>
<evidence type="ECO:0000259" key="3">
    <source>
        <dbReference type="Pfam" id="PF00004"/>
    </source>
</evidence>
<dbReference type="Proteomes" id="UP000324800">
    <property type="component" value="Unassembled WGS sequence"/>
</dbReference>
<evidence type="ECO:0000256" key="1">
    <source>
        <dbReference type="SAM" id="Coils"/>
    </source>
</evidence>
<gene>
    <name evidence="4" type="ORF">EZS28_039031</name>
</gene>
<dbReference type="EMBL" id="SNRW01020454">
    <property type="protein sequence ID" value="KAA6365442.1"/>
    <property type="molecule type" value="Genomic_DNA"/>
</dbReference>
<feature type="region of interest" description="Disordered" evidence="2">
    <location>
        <begin position="305"/>
        <end position="325"/>
    </location>
</feature>
<dbReference type="SUPFAM" id="SSF52540">
    <property type="entry name" value="P-loop containing nucleoside triphosphate hydrolases"/>
    <property type="match status" value="1"/>
</dbReference>
<dbReference type="GO" id="GO:0016887">
    <property type="term" value="F:ATP hydrolysis activity"/>
    <property type="evidence" value="ECO:0007669"/>
    <property type="project" value="InterPro"/>
</dbReference>
<dbReference type="PANTHER" id="PTHR23074">
    <property type="entry name" value="AAA DOMAIN-CONTAINING"/>
    <property type="match status" value="1"/>
</dbReference>
<evidence type="ECO:0000313" key="4">
    <source>
        <dbReference type="EMBL" id="KAA6365442.1"/>
    </source>
</evidence>
<dbReference type="Pfam" id="PF00004">
    <property type="entry name" value="AAA"/>
    <property type="match status" value="1"/>
</dbReference>
<keyword evidence="1" id="KW-0175">Coiled coil</keyword>
<feature type="compositionally biased region" description="Basic and acidic residues" evidence="2">
    <location>
        <begin position="312"/>
        <end position="325"/>
    </location>
</feature>
<dbReference type="InterPro" id="IPR027417">
    <property type="entry name" value="P-loop_NTPase"/>
</dbReference>
<dbReference type="AlphaFoldDB" id="A0A5J4U661"/>
<comment type="caution">
    <text evidence="4">The sequence shown here is derived from an EMBL/GenBank/DDBJ whole genome shotgun (WGS) entry which is preliminary data.</text>
</comment>
<feature type="domain" description="ATPase AAA-type core" evidence="3">
    <location>
        <begin position="107"/>
        <end position="225"/>
    </location>
</feature>
<protein>
    <recommendedName>
        <fullName evidence="3">ATPase AAA-type core domain-containing protein</fullName>
    </recommendedName>
</protein>
<evidence type="ECO:0000313" key="5">
    <source>
        <dbReference type="Proteomes" id="UP000324800"/>
    </source>
</evidence>
<evidence type="ECO:0000256" key="2">
    <source>
        <dbReference type="SAM" id="MobiDB-lite"/>
    </source>
</evidence>
<dbReference type="InterPro" id="IPR050304">
    <property type="entry name" value="MT-severing_AAA_ATPase"/>
</dbReference>
<dbReference type="PANTHER" id="PTHR23074:SF83">
    <property type="entry name" value="VACUOLAR PROTEIN SORTING-ASSOCIATED PROTEIN 4A"/>
    <property type="match status" value="1"/>
</dbReference>
<reference evidence="4 5" key="1">
    <citation type="submission" date="2019-03" db="EMBL/GenBank/DDBJ databases">
        <title>Single cell metagenomics reveals metabolic interactions within the superorganism composed of flagellate Streblomastix strix and complex community of Bacteroidetes bacteria on its surface.</title>
        <authorList>
            <person name="Treitli S.C."/>
            <person name="Kolisko M."/>
            <person name="Husnik F."/>
            <person name="Keeling P."/>
            <person name="Hampl V."/>
        </authorList>
    </citation>
    <scope>NUCLEOTIDE SEQUENCE [LARGE SCALE GENOMIC DNA]</scope>
    <source>
        <strain evidence="4">ST1C</strain>
    </source>
</reference>
<dbReference type="GO" id="GO:0005524">
    <property type="term" value="F:ATP binding"/>
    <property type="evidence" value="ECO:0007669"/>
    <property type="project" value="InterPro"/>
</dbReference>
<accession>A0A5J4U661</accession>
<name>A0A5J4U661_9EUKA</name>
<organism evidence="4 5">
    <name type="scientific">Streblomastix strix</name>
    <dbReference type="NCBI Taxonomy" id="222440"/>
    <lineage>
        <taxon>Eukaryota</taxon>
        <taxon>Metamonada</taxon>
        <taxon>Preaxostyla</taxon>
        <taxon>Oxymonadida</taxon>
        <taxon>Streblomastigidae</taxon>
        <taxon>Streblomastix</taxon>
    </lineage>
</organism>
<sequence length="325" mass="38225">MNPVLVCGRRRQSSFERSFNQIIIRGLEQNLGQLSQQKESEQEINERIENIKKRRIELKKKFDDCKIKRESLGLLYKIVHWDDIIEQDQIKNFLKSYLELGRHIHMHFTGPPGNGKKTMAMAYATEDNLHFIPISLKFIAGEKDEDYAENIAIAFEQAKIFAPSVLFIEGIDKMIGDGTSDRAKLIMNELEKHLNKLDTSIIATSTDYSQLPEQFMNHFTLHVYFIQPLKEERFRFFTKFVQQLKLEVQQSEIDQMVIQTHGFSYQNLIEMTEMFSKVGQSEITVENILEQIQSLQQIIKQTIEEEKEENEEQNKKEVKEEKEEK</sequence>
<feature type="coiled-coil region" evidence="1">
    <location>
        <begin position="24"/>
        <end position="68"/>
    </location>
</feature>
<dbReference type="InterPro" id="IPR003959">
    <property type="entry name" value="ATPase_AAA_core"/>
</dbReference>
<proteinExistence type="predicted"/>